<evidence type="ECO:0000256" key="1">
    <source>
        <dbReference type="SAM" id="MobiDB-lite"/>
    </source>
</evidence>
<dbReference type="InParanoid" id="A0A0C3JVH4"/>
<accession>A0A0C3JVH4</accession>
<organism evidence="2 3">
    <name type="scientific">Pisolithus tinctorius Marx 270</name>
    <dbReference type="NCBI Taxonomy" id="870435"/>
    <lineage>
        <taxon>Eukaryota</taxon>
        <taxon>Fungi</taxon>
        <taxon>Dikarya</taxon>
        <taxon>Basidiomycota</taxon>
        <taxon>Agaricomycotina</taxon>
        <taxon>Agaricomycetes</taxon>
        <taxon>Agaricomycetidae</taxon>
        <taxon>Boletales</taxon>
        <taxon>Sclerodermatineae</taxon>
        <taxon>Pisolithaceae</taxon>
        <taxon>Pisolithus</taxon>
    </lineage>
</organism>
<dbReference type="AlphaFoldDB" id="A0A0C3JVH4"/>
<proteinExistence type="predicted"/>
<gene>
    <name evidence="2" type="ORF">M404DRAFT_560970</name>
</gene>
<keyword evidence="3" id="KW-1185">Reference proteome</keyword>
<protein>
    <submittedName>
        <fullName evidence="2">Uncharacterized protein</fullName>
    </submittedName>
</protein>
<evidence type="ECO:0000313" key="2">
    <source>
        <dbReference type="EMBL" id="KIO13138.1"/>
    </source>
</evidence>
<feature type="compositionally biased region" description="Polar residues" evidence="1">
    <location>
        <begin position="59"/>
        <end position="68"/>
    </location>
</feature>
<dbReference type="Proteomes" id="UP000054217">
    <property type="component" value="Unassembled WGS sequence"/>
</dbReference>
<reference evidence="2 3" key="1">
    <citation type="submission" date="2014-04" db="EMBL/GenBank/DDBJ databases">
        <authorList>
            <consortium name="DOE Joint Genome Institute"/>
            <person name="Kuo A."/>
            <person name="Kohler A."/>
            <person name="Costa M.D."/>
            <person name="Nagy L.G."/>
            <person name="Floudas D."/>
            <person name="Copeland A."/>
            <person name="Barry K.W."/>
            <person name="Cichocki N."/>
            <person name="Veneault-Fourrey C."/>
            <person name="LaButti K."/>
            <person name="Lindquist E.A."/>
            <person name="Lipzen A."/>
            <person name="Lundell T."/>
            <person name="Morin E."/>
            <person name="Murat C."/>
            <person name="Sun H."/>
            <person name="Tunlid A."/>
            <person name="Henrissat B."/>
            <person name="Grigoriev I.V."/>
            <person name="Hibbett D.S."/>
            <person name="Martin F."/>
            <person name="Nordberg H.P."/>
            <person name="Cantor M.N."/>
            <person name="Hua S.X."/>
        </authorList>
    </citation>
    <scope>NUCLEOTIDE SEQUENCE [LARGE SCALE GENOMIC DNA]</scope>
    <source>
        <strain evidence="2 3">Marx 270</strain>
    </source>
</reference>
<sequence length="68" mass="7236">MSSVCKYFAVPFFSNASSLLAMPLSRSTTAENRAPPALVLMLDVVHDGDAEHGSPQGHHGQSSQKQVP</sequence>
<dbReference type="HOGENOM" id="CLU_2794969_0_0_1"/>
<name>A0A0C3JVH4_PISTI</name>
<reference evidence="3" key="2">
    <citation type="submission" date="2015-01" db="EMBL/GenBank/DDBJ databases">
        <title>Evolutionary Origins and Diversification of the Mycorrhizal Mutualists.</title>
        <authorList>
            <consortium name="DOE Joint Genome Institute"/>
            <consortium name="Mycorrhizal Genomics Consortium"/>
            <person name="Kohler A."/>
            <person name="Kuo A."/>
            <person name="Nagy L.G."/>
            <person name="Floudas D."/>
            <person name="Copeland A."/>
            <person name="Barry K.W."/>
            <person name="Cichocki N."/>
            <person name="Veneault-Fourrey C."/>
            <person name="LaButti K."/>
            <person name="Lindquist E.A."/>
            <person name="Lipzen A."/>
            <person name="Lundell T."/>
            <person name="Morin E."/>
            <person name="Murat C."/>
            <person name="Riley R."/>
            <person name="Ohm R."/>
            <person name="Sun H."/>
            <person name="Tunlid A."/>
            <person name="Henrissat B."/>
            <person name="Grigoriev I.V."/>
            <person name="Hibbett D.S."/>
            <person name="Martin F."/>
        </authorList>
    </citation>
    <scope>NUCLEOTIDE SEQUENCE [LARGE SCALE GENOMIC DNA]</scope>
    <source>
        <strain evidence="3">Marx 270</strain>
    </source>
</reference>
<evidence type="ECO:0000313" key="3">
    <source>
        <dbReference type="Proteomes" id="UP000054217"/>
    </source>
</evidence>
<dbReference type="EMBL" id="KN831946">
    <property type="protein sequence ID" value="KIO13138.1"/>
    <property type="molecule type" value="Genomic_DNA"/>
</dbReference>
<feature type="region of interest" description="Disordered" evidence="1">
    <location>
        <begin position="45"/>
        <end position="68"/>
    </location>
</feature>